<sequence>MREEGSKAFFQELNLFMLLSLFTGSLSIFIIFQNIKLFFSFLLGGVLAYINFVTLKKEGRELLYKVYTNVMNCLERPYQKEKTLFLIKAYLRLLALGIIFYFLIRYIKLHPVFLILGFTLVYMQIFVVIFRFWFKKREKF</sequence>
<organism evidence="2 3">
    <name type="scientific">Caldimicrobium thiodismutans</name>
    <dbReference type="NCBI Taxonomy" id="1653476"/>
    <lineage>
        <taxon>Bacteria</taxon>
        <taxon>Pseudomonadati</taxon>
        <taxon>Thermodesulfobacteriota</taxon>
        <taxon>Thermodesulfobacteria</taxon>
        <taxon>Thermodesulfobacteriales</taxon>
        <taxon>Thermodesulfobacteriaceae</taxon>
        <taxon>Caldimicrobium</taxon>
    </lineage>
</organism>
<evidence type="ECO:0000313" key="3">
    <source>
        <dbReference type="Proteomes" id="UP000235731"/>
    </source>
</evidence>
<dbReference type="EMBL" id="PNIE01000077">
    <property type="protein sequence ID" value="PMP61693.1"/>
    <property type="molecule type" value="Genomic_DNA"/>
</dbReference>
<reference evidence="2 3" key="1">
    <citation type="submission" date="2018-01" db="EMBL/GenBank/DDBJ databases">
        <title>Metagenomic assembled genomes from two thermal pools in the Uzon Caldera, Kamchatka, Russia.</title>
        <authorList>
            <person name="Wilkins L."/>
            <person name="Ettinger C."/>
        </authorList>
    </citation>
    <scope>NUCLEOTIDE SEQUENCE [LARGE SCALE GENOMIC DNA]</scope>
    <source>
        <strain evidence="2">ZAV-15</strain>
    </source>
</reference>
<feature type="transmembrane region" description="Helical" evidence="1">
    <location>
        <begin position="38"/>
        <end position="55"/>
    </location>
</feature>
<accession>A0A2N7PIK4</accession>
<dbReference type="Proteomes" id="UP000235731">
    <property type="component" value="Unassembled WGS sequence"/>
</dbReference>
<evidence type="ECO:0000313" key="2">
    <source>
        <dbReference type="EMBL" id="PMP61693.1"/>
    </source>
</evidence>
<feature type="transmembrane region" description="Helical" evidence="1">
    <location>
        <begin position="12"/>
        <end position="32"/>
    </location>
</feature>
<keyword evidence="1" id="KW-1133">Transmembrane helix</keyword>
<comment type="caution">
    <text evidence="2">The sequence shown here is derived from an EMBL/GenBank/DDBJ whole genome shotgun (WGS) entry which is preliminary data.</text>
</comment>
<evidence type="ECO:0000256" key="1">
    <source>
        <dbReference type="SAM" id="Phobius"/>
    </source>
</evidence>
<evidence type="ECO:0008006" key="4">
    <source>
        <dbReference type="Google" id="ProtNLM"/>
    </source>
</evidence>
<feature type="transmembrane region" description="Helical" evidence="1">
    <location>
        <begin position="113"/>
        <end position="134"/>
    </location>
</feature>
<protein>
    <recommendedName>
        <fullName evidence="4">ATP synthase subunit I</fullName>
    </recommendedName>
</protein>
<dbReference type="AlphaFoldDB" id="A0A2N7PIK4"/>
<keyword evidence="1" id="KW-0812">Transmembrane</keyword>
<proteinExistence type="predicted"/>
<gene>
    <name evidence="2" type="ORF">C0197_05345</name>
</gene>
<name>A0A2N7PIK4_9BACT</name>
<feature type="transmembrane region" description="Helical" evidence="1">
    <location>
        <begin position="89"/>
        <end position="107"/>
    </location>
</feature>
<keyword evidence="1" id="KW-0472">Membrane</keyword>